<accession>A0A9D4SQD5</accession>
<sequence length="653" mass="71384">MPLEVGSVASHAVLDDNNHDPQRRQRLGSLPLLCTVSNSENQQTTPTMLSDTEETLTATDKAATIGSSTDHNTASIPTAERTNDPQLGEGMDEDSAAFNTVTDATEDDAYNGACWKVVRNKRRARNAAALEAASLLKTDSENPLTKPRPSGTTRLPPLPFQDEKVVLRPLGGLRLDKWPKPTLATALWAAAGVSPSDRKNVILRTRPEQNLAVISTPSSHVADALLQVQELSLGQRTYPVSSYLAAPDDSCKGIVPGLEPGTTSHTLVEEMQATGIQILQARMMGHTNIALVTFEGLRVPRFVRFLGAELRCYPHRPRHPVCKTCLKLGHRADHCPTPDLIICEQCGIDNPMPSHPCSPRCKSCGGDHATTDPKCPRRQRQSFNRSWVKKAIDDERRQMTASTDAAPSSATTHAPETSKKSGRSRSKTRSRARSKTRTKSKSRSRSRSQSTSARIQEKRPTTPASQASPSPYKKALLSKPATSTATPEHQQPRASDNSNAMAAPREVSFEQGPAQLTPPHPPHHNTFRPSPPPNTSTDPFPEIARLRRDMEARHAQMHAQLDAAIESTNARIQAAIDNVRQESLALRKEIIAVIQASEERTHSLFAELVSRFDSVAPLPNTQAMRPQPPLTGARRTHPYSRPTTSSHDDDGVP</sequence>
<feature type="region of interest" description="Disordered" evidence="1">
    <location>
        <begin position="368"/>
        <end position="499"/>
    </location>
</feature>
<reference evidence="2" key="1">
    <citation type="journal article" date="2020" name="Cell">
        <title>Large-Scale Comparative Analyses of Tick Genomes Elucidate Their Genetic Diversity and Vector Capacities.</title>
        <authorList>
            <consortium name="Tick Genome and Microbiome Consortium (TIGMIC)"/>
            <person name="Jia N."/>
            <person name="Wang J."/>
            <person name="Shi W."/>
            <person name="Du L."/>
            <person name="Sun Y."/>
            <person name="Zhan W."/>
            <person name="Jiang J.F."/>
            <person name="Wang Q."/>
            <person name="Zhang B."/>
            <person name="Ji P."/>
            <person name="Bell-Sakyi L."/>
            <person name="Cui X.M."/>
            <person name="Yuan T.T."/>
            <person name="Jiang B.G."/>
            <person name="Yang W.F."/>
            <person name="Lam T.T."/>
            <person name="Chang Q.C."/>
            <person name="Ding S.J."/>
            <person name="Wang X.J."/>
            <person name="Zhu J.G."/>
            <person name="Ruan X.D."/>
            <person name="Zhao L."/>
            <person name="Wei J.T."/>
            <person name="Ye R.Z."/>
            <person name="Que T.C."/>
            <person name="Du C.H."/>
            <person name="Zhou Y.H."/>
            <person name="Cheng J.X."/>
            <person name="Dai P.F."/>
            <person name="Guo W.B."/>
            <person name="Han X.H."/>
            <person name="Huang E.J."/>
            <person name="Li L.F."/>
            <person name="Wei W."/>
            <person name="Gao Y.C."/>
            <person name="Liu J.Z."/>
            <person name="Shao H.Z."/>
            <person name="Wang X."/>
            <person name="Wang C.C."/>
            <person name="Yang T.C."/>
            <person name="Huo Q.B."/>
            <person name="Li W."/>
            <person name="Chen H.Y."/>
            <person name="Chen S.E."/>
            <person name="Zhou L.G."/>
            <person name="Ni X.B."/>
            <person name="Tian J.H."/>
            <person name="Sheng Y."/>
            <person name="Liu T."/>
            <person name="Pan Y.S."/>
            <person name="Xia L.Y."/>
            <person name="Li J."/>
            <person name="Zhao F."/>
            <person name="Cao W.C."/>
        </authorList>
    </citation>
    <scope>NUCLEOTIDE SEQUENCE</scope>
    <source>
        <strain evidence="2">Rsan-2018</strain>
    </source>
</reference>
<dbReference type="EMBL" id="JABSTV010001254">
    <property type="protein sequence ID" value="KAH7939636.1"/>
    <property type="molecule type" value="Genomic_DNA"/>
</dbReference>
<feature type="compositionally biased region" description="Polar residues" evidence="1">
    <location>
        <begin position="480"/>
        <end position="499"/>
    </location>
</feature>
<feature type="region of interest" description="Disordered" evidence="1">
    <location>
        <begin position="615"/>
        <end position="653"/>
    </location>
</feature>
<feature type="compositionally biased region" description="Low complexity" evidence="1">
    <location>
        <begin position="400"/>
        <end position="415"/>
    </location>
</feature>
<feature type="region of interest" description="Disordered" evidence="1">
    <location>
        <begin position="139"/>
        <end position="158"/>
    </location>
</feature>
<organism evidence="2 3">
    <name type="scientific">Rhipicephalus sanguineus</name>
    <name type="common">Brown dog tick</name>
    <name type="synonym">Ixodes sanguineus</name>
    <dbReference type="NCBI Taxonomy" id="34632"/>
    <lineage>
        <taxon>Eukaryota</taxon>
        <taxon>Metazoa</taxon>
        <taxon>Ecdysozoa</taxon>
        <taxon>Arthropoda</taxon>
        <taxon>Chelicerata</taxon>
        <taxon>Arachnida</taxon>
        <taxon>Acari</taxon>
        <taxon>Parasitiformes</taxon>
        <taxon>Ixodida</taxon>
        <taxon>Ixodoidea</taxon>
        <taxon>Ixodidae</taxon>
        <taxon>Rhipicephalinae</taxon>
        <taxon>Rhipicephalus</taxon>
        <taxon>Rhipicephalus</taxon>
    </lineage>
</organism>
<proteinExistence type="predicted"/>
<name>A0A9D4SQD5_RHISA</name>
<feature type="compositionally biased region" description="Low complexity" evidence="1">
    <location>
        <begin position="461"/>
        <end position="471"/>
    </location>
</feature>
<feature type="region of interest" description="Disordered" evidence="1">
    <location>
        <begin position="1"/>
        <end position="93"/>
    </location>
</feature>
<dbReference type="AlphaFoldDB" id="A0A9D4SQD5"/>
<feature type="region of interest" description="Disordered" evidence="1">
    <location>
        <begin position="511"/>
        <end position="537"/>
    </location>
</feature>
<reference evidence="2" key="2">
    <citation type="submission" date="2021-09" db="EMBL/GenBank/DDBJ databases">
        <authorList>
            <person name="Jia N."/>
            <person name="Wang J."/>
            <person name="Shi W."/>
            <person name="Du L."/>
            <person name="Sun Y."/>
            <person name="Zhan W."/>
            <person name="Jiang J."/>
            <person name="Wang Q."/>
            <person name="Zhang B."/>
            <person name="Ji P."/>
            <person name="Sakyi L.B."/>
            <person name="Cui X."/>
            <person name="Yuan T."/>
            <person name="Jiang B."/>
            <person name="Yang W."/>
            <person name="Lam T.T.-Y."/>
            <person name="Chang Q."/>
            <person name="Ding S."/>
            <person name="Wang X."/>
            <person name="Zhu J."/>
            <person name="Ruan X."/>
            <person name="Zhao L."/>
            <person name="Wei J."/>
            <person name="Que T."/>
            <person name="Du C."/>
            <person name="Cheng J."/>
            <person name="Dai P."/>
            <person name="Han X."/>
            <person name="Huang E."/>
            <person name="Gao Y."/>
            <person name="Liu J."/>
            <person name="Shao H."/>
            <person name="Ye R."/>
            <person name="Li L."/>
            <person name="Wei W."/>
            <person name="Wang X."/>
            <person name="Wang C."/>
            <person name="Huo Q."/>
            <person name="Li W."/>
            <person name="Guo W."/>
            <person name="Chen H."/>
            <person name="Chen S."/>
            <person name="Zhou L."/>
            <person name="Zhou L."/>
            <person name="Ni X."/>
            <person name="Tian J."/>
            <person name="Zhou Y."/>
            <person name="Sheng Y."/>
            <person name="Liu T."/>
            <person name="Pan Y."/>
            <person name="Xia L."/>
            <person name="Li J."/>
            <person name="Zhao F."/>
            <person name="Cao W."/>
        </authorList>
    </citation>
    <scope>NUCLEOTIDE SEQUENCE</scope>
    <source>
        <strain evidence="2">Rsan-2018</strain>
        <tissue evidence="2">Larvae</tissue>
    </source>
</reference>
<feature type="compositionally biased region" description="Polar residues" evidence="1">
    <location>
        <begin position="35"/>
        <end position="58"/>
    </location>
</feature>
<evidence type="ECO:0000313" key="2">
    <source>
        <dbReference type="EMBL" id="KAH7939636.1"/>
    </source>
</evidence>
<dbReference type="Proteomes" id="UP000821837">
    <property type="component" value="Chromosome 8"/>
</dbReference>
<comment type="caution">
    <text evidence="2">The sequence shown here is derived from an EMBL/GenBank/DDBJ whole genome shotgun (WGS) entry which is preliminary data.</text>
</comment>
<keyword evidence="3" id="KW-1185">Reference proteome</keyword>
<gene>
    <name evidence="2" type="ORF">HPB52_015530</name>
</gene>
<evidence type="ECO:0000313" key="3">
    <source>
        <dbReference type="Proteomes" id="UP000821837"/>
    </source>
</evidence>
<feature type="compositionally biased region" description="Basic and acidic residues" evidence="1">
    <location>
        <begin position="13"/>
        <end position="23"/>
    </location>
</feature>
<evidence type="ECO:0000256" key="1">
    <source>
        <dbReference type="SAM" id="MobiDB-lite"/>
    </source>
</evidence>
<feature type="compositionally biased region" description="Polar residues" evidence="1">
    <location>
        <begin position="65"/>
        <end position="76"/>
    </location>
</feature>
<feature type="compositionally biased region" description="Basic residues" evidence="1">
    <location>
        <begin position="420"/>
        <end position="446"/>
    </location>
</feature>
<protein>
    <recommendedName>
        <fullName evidence="4">CCHC-type domain-containing protein</fullName>
    </recommendedName>
</protein>
<evidence type="ECO:0008006" key="4">
    <source>
        <dbReference type="Google" id="ProtNLM"/>
    </source>
</evidence>